<organism evidence="2 4">
    <name type="scientific">Trichinella pseudospiralis</name>
    <name type="common">Parasitic roundworm</name>
    <dbReference type="NCBI Taxonomy" id="6337"/>
    <lineage>
        <taxon>Eukaryota</taxon>
        <taxon>Metazoa</taxon>
        <taxon>Ecdysozoa</taxon>
        <taxon>Nematoda</taxon>
        <taxon>Enoplea</taxon>
        <taxon>Dorylaimia</taxon>
        <taxon>Trichinellida</taxon>
        <taxon>Trichinellidae</taxon>
        <taxon>Trichinella</taxon>
    </lineage>
</organism>
<reference evidence="3 4" key="1">
    <citation type="submission" date="2015-01" db="EMBL/GenBank/DDBJ databases">
        <title>Evolution of Trichinella species and genotypes.</title>
        <authorList>
            <person name="Korhonen P.K."/>
            <person name="Edoardo P."/>
            <person name="Giuseppe L.R."/>
            <person name="Gasser R.B."/>
        </authorList>
    </citation>
    <scope>NUCLEOTIDE SEQUENCE [LARGE SCALE GENOMIC DNA]</scope>
    <source>
        <strain evidence="2">ISS176</strain>
        <strain evidence="1">ISS588</strain>
    </source>
</reference>
<gene>
    <name evidence="1" type="ORF">T4B_5433</name>
    <name evidence="2" type="ORF">T4C_12271</name>
</gene>
<keyword evidence="3" id="KW-1185">Reference proteome</keyword>
<evidence type="ECO:0000313" key="1">
    <source>
        <dbReference type="EMBL" id="KRY94734.1"/>
    </source>
</evidence>
<dbReference type="AlphaFoldDB" id="A0A0V1GC69"/>
<dbReference type="Proteomes" id="UP000054805">
    <property type="component" value="Unassembled WGS sequence"/>
</dbReference>
<name>A0A0V1GC69_TRIPS</name>
<evidence type="ECO:0000313" key="2">
    <source>
        <dbReference type="EMBL" id="KRY95865.1"/>
    </source>
</evidence>
<comment type="caution">
    <text evidence="2">The sequence shown here is derived from an EMBL/GenBank/DDBJ whole genome shotgun (WGS) entry which is preliminary data.</text>
</comment>
<evidence type="ECO:0000313" key="3">
    <source>
        <dbReference type="Proteomes" id="UP000054805"/>
    </source>
</evidence>
<dbReference type="Proteomes" id="UP000054826">
    <property type="component" value="Unassembled WGS sequence"/>
</dbReference>
<evidence type="ECO:0000313" key="4">
    <source>
        <dbReference type="Proteomes" id="UP000054826"/>
    </source>
</evidence>
<sequence>LKFSRKSFFHKYGHNGYHSIRNNLPSTMSI</sequence>
<feature type="non-terminal residue" evidence="2">
    <location>
        <position position="1"/>
    </location>
</feature>
<proteinExistence type="predicted"/>
<accession>A0A0V1GC69</accession>
<feature type="non-terminal residue" evidence="2">
    <location>
        <position position="30"/>
    </location>
</feature>
<dbReference type="EMBL" id="JYDS01005000">
    <property type="protein sequence ID" value="KRY94734.1"/>
    <property type="molecule type" value="Genomic_DNA"/>
</dbReference>
<dbReference type="EMBL" id="JYDV01003973">
    <property type="protein sequence ID" value="KRY95865.1"/>
    <property type="molecule type" value="Genomic_DNA"/>
</dbReference>
<protein>
    <submittedName>
        <fullName evidence="2">Uncharacterized protein</fullName>
    </submittedName>
</protein>